<evidence type="ECO:0000256" key="2">
    <source>
        <dbReference type="ARBA" id="ARBA00022692"/>
    </source>
</evidence>
<evidence type="ECO:0000256" key="4">
    <source>
        <dbReference type="ARBA" id="ARBA00023136"/>
    </source>
</evidence>
<accession>A0ABT9VNZ1</accession>
<sequence>MFVKWLRENKVASGFMVIIRLYLGYEWLTAGWGKITGGFDASGFLKGAIGKATGEHPAVQSWWAQFLEGFALPNVDLFNFLVPWGEFLVGIALILGAFTTFAALMGAAMNFAFMFSGTTSTNPQMVLLTIFILVAGYNAGKWGLDRYIIPFIRNKMAKKQKVNHPQMKTA</sequence>
<dbReference type="EMBL" id="JAUSTR010000006">
    <property type="protein sequence ID" value="MDQ0162703.1"/>
    <property type="molecule type" value="Genomic_DNA"/>
</dbReference>
<evidence type="ECO:0000256" key="3">
    <source>
        <dbReference type="ARBA" id="ARBA00022989"/>
    </source>
</evidence>
<dbReference type="PANTHER" id="PTHR39157:SF1">
    <property type="entry name" value="DOXX FAMILY PROTEIN"/>
    <property type="match status" value="1"/>
</dbReference>
<dbReference type="Proteomes" id="UP001225646">
    <property type="component" value="Unassembled WGS sequence"/>
</dbReference>
<evidence type="ECO:0000313" key="6">
    <source>
        <dbReference type="EMBL" id="MDQ0162703.1"/>
    </source>
</evidence>
<evidence type="ECO:0000256" key="5">
    <source>
        <dbReference type="SAM" id="Phobius"/>
    </source>
</evidence>
<organism evidence="6 7">
    <name type="scientific">Aeribacillus alveayuensis</name>
    <dbReference type="NCBI Taxonomy" id="279215"/>
    <lineage>
        <taxon>Bacteria</taxon>
        <taxon>Bacillati</taxon>
        <taxon>Bacillota</taxon>
        <taxon>Bacilli</taxon>
        <taxon>Bacillales</taxon>
        <taxon>Bacillaceae</taxon>
        <taxon>Aeribacillus</taxon>
    </lineage>
</organism>
<keyword evidence="6" id="KW-0560">Oxidoreductase</keyword>
<dbReference type="PANTHER" id="PTHR39157">
    <property type="entry name" value="INTEGRAL MEMBRANE PROTEIN-RELATED"/>
    <property type="match status" value="1"/>
</dbReference>
<comment type="subcellular location">
    <subcellularLocation>
        <location evidence="1">Membrane</location>
        <topology evidence="1">Multi-pass membrane protein</topology>
    </subcellularLocation>
</comment>
<dbReference type="GO" id="GO:0043831">
    <property type="term" value="F:thiosulfate dehydrogenase (quinone) activity"/>
    <property type="evidence" value="ECO:0007669"/>
    <property type="project" value="UniProtKB-EC"/>
</dbReference>
<dbReference type="Pfam" id="PF07681">
    <property type="entry name" value="DoxX"/>
    <property type="match status" value="1"/>
</dbReference>
<name>A0ABT9VNZ1_9BACI</name>
<dbReference type="EC" id="1.8.5.2" evidence="6"/>
<dbReference type="RefSeq" id="WP_419152054.1">
    <property type="nucleotide sequence ID" value="NZ_JAUSTR010000006.1"/>
</dbReference>
<keyword evidence="3 5" id="KW-1133">Transmembrane helix</keyword>
<evidence type="ECO:0000256" key="1">
    <source>
        <dbReference type="ARBA" id="ARBA00004141"/>
    </source>
</evidence>
<gene>
    <name evidence="6" type="ORF">J2S06_001780</name>
</gene>
<evidence type="ECO:0000313" key="7">
    <source>
        <dbReference type="Proteomes" id="UP001225646"/>
    </source>
</evidence>
<reference evidence="6 7" key="1">
    <citation type="submission" date="2023-07" db="EMBL/GenBank/DDBJ databases">
        <title>Genomic Encyclopedia of Type Strains, Phase IV (KMG-IV): sequencing the most valuable type-strain genomes for metagenomic binning, comparative biology and taxonomic classification.</title>
        <authorList>
            <person name="Goeker M."/>
        </authorList>
    </citation>
    <scope>NUCLEOTIDE SEQUENCE [LARGE SCALE GENOMIC DNA]</scope>
    <source>
        <strain evidence="6 7">DSM 19092</strain>
    </source>
</reference>
<keyword evidence="2 5" id="KW-0812">Transmembrane</keyword>
<protein>
    <submittedName>
        <fullName evidence="6">Thiosulfate dehydrogenase [quinone] large subunit</fullName>
        <ecNumber evidence="6">1.8.5.2</ecNumber>
    </submittedName>
</protein>
<feature type="transmembrane region" description="Helical" evidence="5">
    <location>
        <begin position="125"/>
        <end position="144"/>
    </location>
</feature>
<proteinExistence type="predicted"/>
<comment type="caution">
    <text evidence="6">The sequence shown here is derived from an EMBL/GenBank/DDBJ whole genome shotgun (WGS) entry which is preliminary data.</text>
</comment>
<feature type="transmembrane region" description="Helical" evidence="5">
    <location>
        <begin position="87"/>
        <end position="113"/>
    </location>
</feature>
<dbReference type="InterPro" id="IPR032808">
    <property type="entry name" value="DoxX"/>
</dbReference>
<keyword evidence="4 5" id="KW-0472">Membrane</keyword>
<keyword evidence="7" id="KW-1185">Reference proteome</keyword>